<dbReference type="EC" id="5.5.1.4" evidence="5"/>
<evidence type="ECO:0000256" key="4">
    <source>
        <dbReference type="ARBA" id="ARBA00010813"/>
    </source>
</evidence>
<feature type="domain" description="Myo-inositol-1-phosphate synthase GAPDH-like" evidence="10">
    <location>
        <begin position="307"/>
        <end position="416"/>
    </location>
</feature>
<dbReference type="InterPro" id="IPR036291">
    <property type="entry name" value="NAD(P)-bd_dom_sf"/>
</dbReference>
<gene>
    <name evidence="11" type="primary">ISYNA1_14</name>
    <name evidence="11" type="ORF">P7K49_031494</name>
</gene>
<evidence type="ECO:0000256" key="7">
    <source>
        <dbReference type="ARBA" id="ARBA00022550"/>
    </source>
</evidence>
<comment type="pathway">
    <text evidence="3">Polyol metabolism; myo-inositol biosynthesis; myo-inositol from D-glucose 6-phosphate: step 1/2.</text>
</comment>
<organism evidence="11 12">
    <name type="scientific">Saguinus oedipus</name>
    <name type="common">Cotton-top tamarin</name>
    <name type="synonym">Oedipomidas oedipus</name>
    <dbReference type="NCBI Taxonomy" id="9490"/>
    <lineage>
        <taxon>Eukaryota</taxon>
        <taxon>Metazoa</taxon>
        <taxon>Chordata</taxon>
        <taxon>Craniata</taxon>
        <taxon>Vertebrata</taxon>
        <taxon>Euteleostomi</taxon>
        <taxon>Mammalia</taxon>
        <taxon>Eutheria</taxon>
        <taxon>Euarchontoglires</taxon>
        <taxon>Primates</taxon>
        <taxon>Haplorrhini</taxon>
        <taxon>Platyrrhini</taxon>
        <taxon>Cebidae</taxon>
        <taxon>Callitrichinae</taxon>
        <taxon>Saguinus</taxon>
    </lineage>
</organism>
<comment type="similarity">
    <text evidence="4">Belongs to the myo-inositol 1-phosphate synthase family.</text>
</comment>
<dbReference type="Proteomes" id="UP001266305">
    <property type="component" value="Unassembled WGS sequence"/>
</dbReference>
<comment type="function">
    <text evidence="8">Key enzyme in myo-inositol biosynthesis pathway that catalyzes the conversion of glucose 6-phosphate to 1-myo-inositol 1-phosphate in a NAD-dependent manner. Rate-limiting enzyme in the synthesis of all inositol-containing compounds.</text>
</comment>
<dbReference type="Gene3D" id="3.40.50.720">
    <property type="entry name" value="NAD(P)-binding Rossmann-like Domain"/>
    <property type="match status" value="2"/>
</dbReference>
<keyword evidence="12" id="KW-1185">Reference proteome</keyword>
<comment type="catalytic activity">
    <reaction evidence="1">
        <text>D-glucose 6-phosphate = 1D-myo-inositol 3-phosphate</text>
        <dbReference type="Rhea" id="RHEA:10716"/>
        <dbReference type="ChEBI" id="CHEBI:58401"/>
        <dbReference type="ChEBI" id="CHEBI:61548"/>
        <dbReference type="EC" id="5.5.1.4"/>
    </reaction>
</comment>
<dbReference type="SUPFAM" id="SSF51735">
    <property type="entry name" value="NAD(P)-binding Rossmann-fold domains"/>
    <property type="match status" value="1"/>
</dbReference>
<dbReference type="InterPro" id="IPR002587">
    <property type="entry name" value="Myo-inos-1-P_Synthase"/>
</dbReference>
<evidence type="ECO:0000313" key="11">
    <source>
        <dbReference type="EMBL" id="KAK2090238.1"/>
    </source>
</evidence>
<evidence type="ECO:0000256" key="1">
    <source>
        <dbReference type="ARBA" id="ARBA00000113"/>
    </source>
</evidence>
<evidence type="ECO:0000256" key="3">
    <source>
        <dbReference type="ARBA" id="ARBA00005117"/>
    </source>
</evidence>
<evidence type="ECO:0000256" key="9">
    <source>
        <dbReference type="SAM" id="MobiDB-lite"/>
    </source>
</evidence>
<dbReference type="Pfam" id="PF07994">
    <property type="entry name" value="NAD_binding_5"/>
    <property type="match status" value="1"/>
</dbReference>
<accession>A0ABQ9TZJ6</accession>
<comment type="caution">
    <text evidence="11">The sequence shown here is derived from an EMBL/GenBank/DDBJ whole genome shotgun (WGS) entry which is preliminary data.</text>
</comment>
<reference evidence="11 12" key="1">
    <citation type="submission" date="2023-05" db="EMBL/GenBank/DDBJ databases">
        <title>B98-5 Cell Line De Novo Hybrid Assembly: An Optical Mapping Approach.</title>
        <authorList>
            <person name="Kananen K."/>
            <person name="Auerbach J.A."/>
            <person name="Kautto E."/>
            <person name="Blachly J.S."/>
        </authorList>
    </citation>
    <scope>NUCLEOTIDE SEQUENCE [LARGE SCALE GENOMIC DNA]</scope>
    <source>
        <strain evidence="11">B95-8</strain>
        <tissue evidence="11">Cell line</tissue>
    </source>
</reference>
<evidence type="ECO:0000313" key="12">
    <source>
        <dbReference type="Proteomes" id="UP001266305"/>
    </source>
</evidence>
<dbReference type="SUPFAM" id="SSF55347">
    <property type="entry name" value="Glyceraldehyde-3-phosphate dehydrogenase-like, C-terminal domain"/>
    <property type="match status" value="1"/>
</dbReference>
<evidence type="ECO:0000259" key="10">
    <source>
        <dbReference type="Pfam" id="PF01658"/>
    </source>
</evidence>
<evidence type="ECO:0000256" key="8">
    <source>
        <dbReference type="ARBA" id="ARBA00025559"/>
    </source>
</evidence>
<evidence type="ECO:0000256" key="6">
    <source>
        <dbReference type="ARBA" id="ARBA00017761"/>
    </source>
</evidence>
<evidence type="ECO:0000256" key="2">
    <source>
        <dbReference type="ARBA" id="ARBA00001911"/>
    </source>
</evidence>
<dbReference type="PANTHER" id="PTHR11510">
    <property type="entry name" value="MYO-INOSITOL-1 PHOSPHATE SYNTHASE"/>
    <property type="match status" value="1"/>
</dbReference>
<protein>
    <recommendedName>
        <fullName evidence="6">Inositol-3-phosphate synthase 1</fullName>
        <ecNumber evidence="5">5.5.1.4</ecNumber>
    </recommendedName>
</protein>
<dbReference type="PIRSF" id="PIRSF015578">
    <property type="entry name" value="Myoinos-ppht_syn"/>
    <property type="match status" value="1"/>
</dbReference>
<proteinExistence type="inferred from homology"/>
<evidence type="ECO:0000256" key="5">
    <source>
        <dbReference type="ARBA" id="ARBA00012125"/>
    </source>
</evidence>
<dbReference type="InterPro" id="IPR013021">
    <property type="entry name" value="Myo-inos-1-P_Synthase_GAPDH"/>
</dbReference>
<comment type="cofactor">
    <cofactor evidence="2">
        <name>NAD(+)</name>
        <dbReference type="ChEBI" id="CHEBI:57540"/>
    </cofactor>
</comment>
<dbReference type="Pfam" id="PF01658">
    <property type="entry name" value="Inos-1-P_synth"/>
    <property type="match status" value="1"/>
</dbReference>
<dbReference type="EMBL" id="JASSZA010000017">
    <property type="protein sequence ID" value="KAK2090238.1"/>
    <property type="molecule type" value="Genomic_DNA"/>
</dbReference>
<feature type="region of interest" description="Disordered" evidence="9">
    <location>
        <begin position="474"/>
        <end position="502"/>
    </location>
</feature>
<sequence>MEAAAQFFVESQDVVYGPEAIEAQYEYRTTRVSREGGVLKVHPTTTRFTFRTVWQVPRLGVMLVGWGGNNGSTLTAAVLANRLRLSWATRSGRKEANYYGSLTQAGTVSLGLDAEGQEVFVPFSALLPMVAPNDLVFDGWDILSLNLAEAMRRAKVLDWELQEQLWPHMEALQPRPSVYIPDFIAANQSTRADNLIPGSRTQQLEQIRKDIPDFWSSAGLDKVIVLWTANTERFCEVVPGLNDTAENLLRTIELGLEVSPSTLFAIASILEGCTFLNGSPQNTLVPGALELACQHRVFVGGDDFKSGQTKVKSVLVDFLISSGLKTMSIVSYNHLGNNDGQNLLAPLQFRSKEVSKSNVVDDMVQSNPVLYMPGEEPDHCYVPYMGDSKRALDEYTSEIMLGGTNTLVLHNTCEDSLLAAPIMLDLALLTELCQRVSFCTDADPEPQTFHPVLFLLSFLFKALLVPARQPGDQCDFPPAQLHREHPQGLRGAPATEPHAPGA</sequence>
<keyword evidence="7" id="KW-0398">Inositol biosynthesis</keyword>
<name>A0ABQ9TZJ6_SAGOE</name>